<evidence type="ECO:0000256" key="5">
    <source>
        <dbReference type="ARBA" id="ARBA00022989"/>
    </source>
</evidence>
<protein>
    <submittedName>
        <fullName evidence="9">Aquaporin-like protein</fullName>
    </submittedName>
</protein>
<dbReference type="Gene3D" id="1.20.1080.10">
    <property type="entry name" value="Glycerol uptake facilitator protein"/>
    <property type="match status" value="1"/>
</dbReference>
<evidence type="ECO:0000256" key="3">
    <source>
        <dbReference type="ARBA" id="ARBA00022448"/>
    </source>
</evidence>
<organism evidence="9 10">
    <name type="scientific">Hyaloscypha hepaticicola</name>
    <dbReference type="NCBI Taxonomy" id="2082293"/>
    <lineage>
        <taxon>Eukaryota</taxon>
        <taxon>Fungi</taxon>
        <taxon>Dikarya</taxon>
        <taxon>Ascomycota</taxon>
        <taxon>Pezizomycotina</taxon>
        <taxon>Leotiomycetes</taxon>
        <taxon>Helotiales</taxon>
        <taxon>Hyaloscyphaceae</taxon>
        <taxon>Hyaloscypha</taxon>
    </lineage>
</organism>
<feature type="transmembrane region" description="Helical" evidence="8">
    <location>
        <begin position="66"/>
        <end position="88"/>
    </location>
</feature>
<feature type="transmembrane region" description="Helical" evidence="8">
    <location>
        <begin position="206"/>
        <end position="226"/>
    </location>
</feature>
<evidence type="ECO:0000313" key="10">
    <source>
        <dbReference type="Proteomes" id="UP000235672"/>
    </source>
</evidence>
<feature type="transmembrane region" description="Helical" evidence="8">
    <location>
        <begin position="145"/>
        <end position="166"/>
    </location>
</feature>
<dbReference type="AlphaFoldDB" id="A0A2J6QND2"/>
<keyword evidence="10" id="KW-1185">Reference proteome</keyword>
<comment type="similarity">
    <text evidence="2 7">Belongs to the MIP/aquaporin (TC 1.A.8) family.</text>
</comment>
<feature type="transmembrane region" description="Helical" evidence="8">
    <location>
        <begin position="94"/>
        <end position="116"/>
    </location>
</feature>
<evidence type="ECO:0000256" key="6">
    <source>
        <dbReference type="ARBA" id="ARBA00023136"/>
    </source>
</evidence>
<dbReference type="PANTHER" id="PTHR43829">
    <property type="entry name" value="AQUAPORIN OR AQUAGLYCEROPORIN RELATED"/>
    <property type="match status" value="1"/>
</dbReference>
<dbReference type="Pfam" id="PF00230">
    <property type="entry name" value="MIP"/>
    <property type="match status" value="1"/>
</dbReference>
<evidence type="ECO:0000313" key="9">
    <source>
        <dbReference type="EMBL" id="PMD27769.1"/>
    </source>
</evidence>
<dbReference type="Proteomes" id="UP000235672">
    <property type="component" value="Unassembled WGS sequence"/>
</dbReference>
<comment type="subcellular location">
    <subcellularLocation>
        <location evidence="1">Membrane</location>
        <topology evidence="1">Multi-pass membrane protein</topology>
    </subcellularLocation>
</comment>
<evidence type="ECO:0000256" key="2">
    <source>
        <dbReference type="ARBA" id="ARBA00006175"/>
    </source>
</evidence>
<dbReference type="GO" id="GO:0015250">
    <property type="term" value="F:water channel activity"/>
    <property type="evidence" value="ECO:0007669"/>
    <property type="project" value="TreeGrafter"/>
</dbReference>
<dbReference type="OrthoDB" id="3222at2759"/>
<dbReference type="GO" id="GO:0015254">
    <property type="term" value="F:glycerol channel activity"/>
    <property type="evidence" value="ECO:0007669"/>
    <property type="project" value="TreeGrafter"/>
</dbReference>
<dbReference type="InterPro" id="IPR050363">
    <property type="entry name" value="MIP/Aquaporin"/>
</dbReference>
<feature type="transmembrane region" description="Helical" evidence="8">
    <location>
        <begin position="233"/>
        <end position="254"/>
    </location>
</feature>
<evidence type="ECO:0000256" key="8">
    <source>
        <dbReference type="SAM" id="Phobius"/>
    </source>
</evidence>
<dbReference type="EMBL" id="KZ613465">
    <property type="protein sequence ID" value="PMD27769.1"/>
    <property type="molecule type" value="Genomic_DNA"/>
</dbReference>
<dbReference type="PRINTS" id="PR00783">
    <property type="entry name" value="MINTRINSICP"/>
</dbReference>
<keyword evidence="4 7" id="KW-0812">Transmembrane</keyword>
<evidence type="ECO:0000256" key="7">
    <source>
        <dbReference type="RuleBase" id="RU000477"/>
    </source>
</evidence>
<sequence length="366" mass="39868">MSSAHVEGGGHTTGYEARRLHTNDMEIGVTDAIQKHVQRNVVAPKPVTQRRLDFEHSRPRWFREMAAEALGVFFYVYPGIASQASFFLNGTEPIFGSLFQIGWAYAIGIAFAIIVCGPTSGGHFNPAITLCFATWQGFPWKKVPYYIFAQIFGSFMAGLILVGQYHPQLMLLASGLRAKGVSPNSLGGPGSVLCSFPGPTETNYGYLFFIEFFVDSFIGLVIWAVLDPANPFIAPASAPFVIGLAYANMIWGFANVTISTNLARDLGTRIVAAIFFGGDAFNRYAPIAIFVNVPATLFATLVYEVLLKDSFAIIAKGHNVHEDGEEGLTRHLTKTGTLEEGITSNIARRDNYNGVYENGKAEASPV</sequence>
<keyword evidence="6 8" id="KW-0472">Membrane</keyword>
<evidence type="ECO:0000256" key="1">
    <source>
        <dbReference type="ARBA" id="ARBA00004141"/>
    </source>
</evidence>
<accession>A0A2J6QND2</accession>
<dbReference type="PANTHER" id="PTHR43829:SF14">
    <property type="entry name" value="AQUAPORIN 3"/>
    <property type="match status" value="1"/>
</dbReference>
<feature type="transmembrane region" description="Helical" evidence="8">
    <location>
        <begin position="284"/>
        <end position="306"/>
    </location>
</feature>
<dbReference type="InterPro" id="IPR000425">
    <property type="entry name" value="MIP"/>
</dbReference>
<dbReference type="SUPFAM" id="SSF81338">
    <property type="entry name" value="Aquaporin-like"/>
    <property type="match status" value="1"/>
</dbReference>
<dbReference type="STRING" id="1745343.A0A2J6QND2"/>
<keyword evidence="5 8" id="KW-1133">Transmembrane helix</keyword>
<gene>
    <name evidence="9" type="ORF">NA56DRAFT_684252</name>
</gene>
<evidence type="ECO:0000256" key="4">
    <source>
        <dbReference type="ARBA" id="ARBA00022692"/>
    </source>
</evidence>
<keyword evidence="3 7" id="KW-0813">Transport</keyword>
<dbReference type="InterPro" id="IPR023271">
    <property type="entry name" value="Aquaporin-like"/>
</dbReference>
<dbReference type="GO" id="GO:0005886">
    <property type="term" value="C:plasma membrane"/>
    <property type="evidence" value="ECO:0007669"/>
    <property type="project" value="TreeGrafter"/>
</dbReference>
<proteinExistence type="inferred from homology"/>
<name>A0A2J6QND2_9HELO</name>
<reference evidence="9 10" key="1">
    <citation type="submission" date="2016-05" db="EMBL/GenBank/DDBJ databases">
        <title>A degradative enzymes factory behind the ericoid mycorrhizal symbiosis.</title>
        <authorList>
            <consortium name="DOE Joint Genome Institute"/>
            <person name="Martino E."/>
            <person name="Morin E."/>
            <person name="Grelet G."/>
            <person name="Kuo A."/>
            <person name="Kohler A."/>
            <person name="Daghino S."/>
            <person name="Barry K."/>
            <person name="Choi C."/>
            <person name="Cichocki N."/>
            <person name="Clum A."/>
            <person name="Copeland A."/>
            <person name="Hainaut M."/>
            <person name="Haridas S."/>
            <person name="Labutti K."/>
            <person name="Lindquist E."/>
            <person name="Lipzen A."/>
            <person name="Khouja H.-R."/>
            <person name="Murat C."/>
            <person name="Ohm R."/>
            <person name="Olson A."/>
            <person name="Spatafora J."/>
            <person name="Veneault-Fourrey C."/>
            <person name="Henrissat B."/>
            <person name="Grigoriev I."/>
            <person name="Martin F."/>
            <person name="Perotto S."/>
        </authorList>
    </citation>
    <scope>NUCLEOTIDE SEQUENCE [LARGE SCALE GENOMIC DNA]</scope>
    <source>
        <strain evidence="9 10">UAMH 7357</strain>
    </source>
</reference>